<gene>
    <name evidence="2" type="ORF">RRG08_046194</name>
</gene>
<feature type="region of interest" description="Disordered" evidence="1">
    <location>
        <begin position="1"/>
        <end position="48"/>
    </location>
</feature>
<feature type="compositionally biased region" description="Basic and acidic residues" evidence="1">
    <location>
        <begin position="34"/>
        <end position="48"/>
    </location>
</feature>
<reference evidence="2" key="1">
    <citation type="journal article" date="2023" name="G3 (Bethesda)">
        <title>A reference genome for the long-term kleptoplast-retaining sea slug Elysia crispata morphotype clarki.</title>
        <authorList>
            <person name="Eastman K.E."/>
            <person name="Pendleton A.L."/>
            <person name="Shaikh M.A."/>
            <person name="Suttiyut T."/>
            <person name="Ogas R."/>
            <person name="Tomko P."/>
            <person name="Gavelis G."/>
            <person name="Widhalm J.R."/>
            <person name="Wisecaver J.H."/>
        </authorList>
    </citation>
    <scope>NUCLEOTIDE SEQUENCE</scope>
    <source>
        <strain evidence="2">ECLA1</strain>
    </source>
</reference>
<protein>
    <submittedName>
        <fullName evidence="2">Uncharacterized protein</fullName>
    </submittedName>
</protein>
<dbReference type="AlphaFoldDB" id="A0AAE1CJH2"/>
<feature type="region of interest" description="Disordered" evidence="1">
    <location>
        <begin position="60"/>
        <end position="93"/>
    </location>
</feature>
<feature type="compositionally biased region" description="Polar residues" evidence="1">
    <location>
        <begin position="16"/>
        <end position="26"/>
    </location>
</feature>
<evidence type="ECO:0000313" key="2">
    <source>
        <dbReference type="EMBL" id="KAK3698692.1"/>
    </source>
</evidence>
<accession>A0AAE1CJH2</accession>
<comment type="caution">
    <text evidence="2">The sequence shown here is derived from an EMBL/GenBank/DDBJ whole genome shotgun (WGS) entry which is preliminary data.</text>
</comment>
<sequence length="93" mass="10777">MHRTSGVITRVRRQSRYQFTPSTTLQPDRGISPRKLEHAHTGDRDGRADRMEHVLYTKLQRGREMPSCSSGKNPEKKHASKQNVTITRFKMTN</sequence>
<evidence type="ECO:0000313" key="3">
    <source>
        <dbReference type="Proteomes" id="UP001283361"/>
    </source>
</evidence>
<dbReference type="Proteomes" id="UP001283361">
    <property type="component" value="Unassembled WGS sequence"/>
</dbReference>
<proteinExistence type="predicted"/>
<feature type="compositionally biased region" description="Polar residues" evidence="1">
    <location>
        <begin position="81"/>
        <end position="93"/>
    </location>
</feature>
<organism evidence="2 3">
    <name type="scientific">Elysia crispata</name>
    <name type="common">lettuce slug</name>
    <dbReference type="NCBI Taxonomy" id="231223"/>
    <lineage>
        <taxon>Eukaryota</taxon>
        <taxon>Metazoa</taxon>
        <taxon>Spiralia</taxon>
        <taxon>Lophotrochozoa</taxon>
        <taxon>Mollusca</taxon>
        <taxon>Gastropoda</taxon>
        <taxon>Heterobranchia</taxon>
        <taxon>Euthyneura</taxon>
        <taxon>Panpulmonata</taxon>
        <taxon>Sacoglossa</taxon>
        <taxon>Placobranchoidea</taxon>
        <taxon>Plakobranchidae</taxon>
        <taxon>Elysia</taxon>
    </lineage>
</organism>
<name>A0AAE1CJH2_9GAST</name>
<dbReference type="EMBL" id="JAWDGP010007969">
    <property type="protein sequence ID" value="KAK3698692.1"/>
    <property type="molecule type" value="Genomic_DNA"/>
</dbReference>
<evidence type="ECO:0000256" key="1">
    <source>
        <dbReference type="SAM" id="MobiDB-lite"/>
    </source>
</evidence>
<keyword evidence="3" id="KW-1185">Reference proteome</keyword>